<comment type="similarity">
    <text evidence="2 6">Belongs to the acyl-CoA dehydrogenase family.</text>
</comment>
<dbReference type="FunFam" id="2.40.110.10:FF:000002">
    <property type="entry name" value="Acyl-CoA dehydrogenase fadE12"/>
    <property type="match status" value="1"/>
</dbReference>
<dbReference type="PIRSF" id="PIRSF016578">
    <property type="entry name" value="HsaA"/>
    <property type="match status" value="1"/>
</dbReference>
<feature type="domain" description="Acyl-CoA dehydrogenase/oxidase N-terminal" evidence="9">
    <location>
        <begin position="7"/>
        <end position="117"/>
    </location>
</feature>
<evidence type="ECO:0000256" key="3">
    <source>
        <dbReference type="ARBA" id="ARBA00022630"/>
    </source>
</evidence>
<dbReference type="Gene3D" id="2.40.110.10">
    <property type="entry name" value="Butyryl-CoA Dehydrogenase, subunit A, domain 2"/>
    <property type="match status" value="1"/>
</dbReference>
<evidence type="ECO:0000259" key="9">
    <source>
        <dbReference type="Pfam" id="PF02771"/>
    </source>
</evidence>
<dbReference type="AlphaFoldDB" id="A0A8J6MVE7"/>
<dbReference type="InterPro" id="IPR006091">
    <property type="entry name" value="Acyl-CoA_Oxase/DH_mid-dom"/>
</dbReference>
<dbReference type="SUPFAM" id="SSF56645">
    <property type="entry name" value="Acyl-CoA dehydrogenase NM domain-like"/>
    <property type="match status" value="1"/>
</dbReference>
<dbReference type="InterPro" id="IPR046373">
    <property type="entry name" value="Acyl-CoA_Oxase/DH_mid-dom_sf"/>
</dbReference>
<accession>A0A8J6MVE7</accession>
<dbReference type="PANTHER" id="PTHR43884">
    <property type="entry name" value="ACYL-COA DEHYDROGENASE"/>
    <property type="match status" value="1"/>
</dbReference>
<dbReference type="Pfam" id="PF00441">
    <property type="entry name" value="Acyl-CoA_dh_1"/>
    <property type="match status" value="1"/>
</dbReference>
<evidence type="ECO:0000256" key="5">
    <source>
        <dbReference type="ARBA" id="ARBA00023002"/>
    </source>
</evidence>
<keyword evidence="5 6" id="KW-0560">Oxidoreductase</keyword>
<evidence type="ECO:0000259" key="8">
    <source>
        <dbReference type="Pfam" id="PF02770"/>
    </source>
</evidence>
<dbReference type="FunFam" id="1.10.540.10:FF:000002">
    <property type="entry name" value="Acyl-CoA dehydrogenase FadE19"/>
    <property type="match status" value="1"/>
</dbReference>
<keyword evidence="3 6" id="KW-0285">Flavoprotein</keyword>
<dbReference type="InterPro" id="IPR036250">
    <property type="entry name" value="AcylCo_DH-like_C"/>
</dbReference>
<feature type="domain" description="Acyl-CoA dehydrogenase/oxidase C-terminal" evidence="7">
    <location>
        <begin position="230"/>
        <end position="379"/>
    </location>
</feature>
<dbReference type="SUPFAM" id="SSF47203">
    <property type="entry name" value="Acyl-CoA dehydrogenase C-terminal domain-like"/>
    <property type="match status" value="1"/>
</dbReference>
<dbReference type="InterPro" id="IPR009075">
    <property type="entry name" value="AcylCo_DH/oxidase_C"/>
</dbReference>
<dbReference type="FunFam" id="1.20.140.10:FF:000001">
    <property type="entry name" value="Acyl-CoA dehydrogenase"/>
    <property type="match status" value="1"/>
</dbReference>
<dbReference type="Proteomes" id="UP000650524">
    <property type="component" value="Unassembled WGS sequence"/>
</dbReference>
<gene>
    <name evidence="10" type="ORF">H8E19_01655</name>
</gene>
<dbReference type="GO" id="GO:0003995">
    <property type="term" value="F:acyl-CoA dehydrogenase activity"/>
    <property type="evidence" value="ECO:0007669"/>
    <property type="project" value="InterPro"/>
</dbReference>
<evidence type="ECO:0000259" key="7">
    <source>
        <dbReference type="Pfam" id="PF00441"/>
    </source>
</evidence>
<dbReference type="InterPro" id="IPR037069">
    <property type="entry name" value="AcylCoA_DH/ox_N_sf"/>
</dbReference>
<evidence type="ECO:0000256" key="4">
    <source>
        <dbReference type="ARBA" id="ARBA00022827"/>
    </source>
</evidence>
<dbReference type="PROSITE" id="PS00072">
    <property type="entry name" value="ACYL_COA_DH_1"/>
    <property type="match status" value="1"/>
</dbReference>
<comment type="cofactor">
    <cofactor evidence="1 6">
        <name>FAD</name>
        <dbReference type="ChEBI" id="CHEBI:57692"/>
    </cofactor>
</comment>
<comment type="caution">
    <text evidence="10">The sequence shown here is derived from an EMBL/GenBank/DDBJ whole genome shotgun (WGS) entry which is preliminary data.</text>
</comment>
<evidence type="ECO:0000256" key="2">
    <source>
        <dbReference type="ARBA" id="ARBA00009347"/>
    </source>
</evidence>
<dbReference type="InterPro" id="IPR013786">
    <property type="entry name" value="AcylCoA_DH/ox_N"/>
</dbReference>
<dbReference type="Gene3D" id="1.20.140.10">
    <property type="entry name" value="Butyryl-CoA Dehydrogenase, subunit A, domain 3"/>
    <property type="match status" value="1"/>
</dbReference>
<dbReference type="InterPro" id="IPR006089">
    <property type="entry name" value="Acyl-CoA_DH_CS"/>
</dbReference>
<keyword evidence="4 6" id="KW-0274">FAD</keyword>
<dbReference type="PANTHER" id="PTHR43884:SF12">
    <property type="entry name" value="ISOVALERYL-COA DEHYDROGENASE, MITOCHONDRIAL-RELATED"/>
    <property type="match status" value="1"/>
</dbReference>
<dbReference type="Pfam" id="PF02770">
    <property type="entry name" value="Acyl-CoA_dh_M"/>
    <property type="match status" value="1"/>
</dbReference>
<dbReference type="Gene3D" id="1.10.540.10">
    <property type="entry name" value="Acyl-CoA dehydrogenase/oxidase, N-terminal domain"/>
    <property type="match status" value="1"/>
</dbReference>
<feature type="domain" description="Acyl-CoA oxidase/dehydrogenase middle" evidence="8">
    <location>
        <begin position="121"/>
        <end position="218"/>
    </location>
</feature>
<evidence type="ECO:0000256" key="6">
    <source>
        <dbReference type="RuleBase" id="RU362125"/>
    </source>
</evidence>
<dbReference type="Pfam" id="PF02771">
    <property type="entry name" value="Acyl-CoA_dh_N"/>
    <property type="match status" value="1"/>
</dbReference>
<dbReference type="PROSITE" id="PS00073">
    <property type="entry name" value="ACYL_COA_DH_2"/>
    <property type="match status" value="1"/>
</dbReference>
<evidence type="ECO:0000313" key="11">
    <source>
        <dbReference type="Proteomes" id="UP000650524"/>
    </source>
</evidence>
<dbReference type="InterPro" id="IPR009100">
    <property type="entry name" value="AcylCoA_DH/oxidase_NM_dom_sf"/>
</dbReference>
<proteinExistence type="inferred from homology"/>
<protein>
    <submittedName>
        <fullName evidence="10">Acyl-CoA dehydrogenase family protein</fullName>
    </submittedName>
</protein>
<evidence type="ECO:0000256" key="1">
    <source>
        <dbReference type="ARBA" id="ARBA00001974"/>
    </source>
</evidence>
<sequence length="380" mass="42023">MDFELSNEQQDIVMAAKEFAEGEFQERAEEFDRDESFDEAIFQKAAELGFVGVFIKEEYGGPGMGSFDASLIMEEFNVVDPGIAITIGTSAFGAEVIEEFGTEEQKKKYLPPLVTGDAIMATALTEPDAGSDLAAARTSAVMEGDEYVINGSKIFISNGIRANNVLCFVQTDPDNDDRHKRHSMIMMETDRSGFEATPLKGKMGIRASETAELSFNNVRVPCSNLVGDQGNGFAQSTYLFNHNRIGAAAQAVGIARAALEESIRYVKKRIVFGAPLATFQSTQFKIADMFTWIKAGRNLYYEAAWKIDQGIIDHKLIAAAKSFCGQMAVKCADMALQMHGGYGYYSDYKVQRLYRDAKITEIYEGTTEIEKLIMARNLLK</sequence>
<name>A0A8J6MVE7_9DELT</name>
<organism evidence="10 11">
    <name type="scientific">Candidatus Desulfacyla euxinica</name>
    <dbReference type="NCBI Taxonomy" id="2841693"/>
    <lineage>
        <taxon>Bacteria</taxon>
        <taxon>Deltaproteobacteria</taxon>
        <taxon>Candidatus Desulfacyla</taxon>
    </lineage>
</organism>
<dbReference type="GO" id="GO:0050660">
    <property type="term" value="F:flavin adenine dinucleotide binding"/>
    <property type="evidence" value="ECO:0007669"/>
    <property type="project" value="InterPro"/>
</dbReference>
<dbReference type="EMBL" id="JACNJD010000085">
    <property type="protein sequence ID" value="MBC8176083.1"/>
    <property type="molecule type" value="Genomic_DNA"/>
</dbReference>
<evidence type="ECO:0000313" key="10">
    <source>
        <dbReference type="EMBL" id="MBC8176083.1"/>
    </source>
</evidence>
<reference evidence="10 11" key="1">
    <citation type="submission" date="2020-08" db="EMBL/GenBank/DDBJ databases">
        <title>Bridging the membrane lipid divide: bacteria of the FCB group superphylum have the potential to synthesize archaeal ether lipids.</title>
        <authorList>
            <person name="Villanueva L."/>
            <person name="Von Meijenfeldt F.A.B."/>
            <person name="Westbye A.B."/>
            <person name="Yadav S."/>
            <person name="Hopmans E.C."/>
            <person name="Dutilh B.E."/>
            <person name="Sinninghe Damste J.S."/>
        </authorList>
    </citation>
    <scope>NUCLEOTIDE SEQUENCE [LARGE SCALE GENOMIC DNA]</scope>
    <source>
        <strain evidence="10">NIOZ-UU27</strain>
    </source>
</reference>